<keyword evidence="3" id="KW-1185">Reference proteome</keyword>
<dbReference type="AlphaFoldDB" id="A0A1G5S4X7"/>
<sequence length="149" mass="16605">MNNENNANTNNINTSTSTNNTPSPSTPRYKRVQGGNSWASAMFRFTADSLTYASRLTANLDRYHFGHQNHLTTETAADGHAITLYCRGIQITQLTPEDIEILRATAAYAFEDHLIEKLRSKSIPEAFKIPLKREKGQCGQQSPSSSELE</sequence>
<feature type="region of interest" description="Disordered" evidence="1">
    <location>
        <begin position="1"/>
        <end position="30"/>
    </location>
</feature>
<evidence type="ECO:0000313" key="2">
    <source>
        <dbReference type="EMBL" id="SCZ81376.1"/>
    </source>
</evidence>
<dbReference type="RefSeq" id="WP_092592468.1">
    <property type="nucleotide sequence ID" value="NZ_FMWL01000018.1"/>
</dbReference>
<protein>
    <submittedName>
        <fullName evidence="2">Uncharacterized protein</fullName>
    </submittedName>
</protein>
<accession>A0A1G5S4X7</accession>
<gene>
    <name evidence="2" type="ORF">SAMN03080599_02758</name>
</gene>
<dbReference type="Proteomes" id="UP000199208">
    <property type="component" value="Unassembled WGS sequence"/>
</dbReference>
<reference evidence="2 3" key="1">
    <citation type="submission" date="2016-10" db="EMBL/GenBank/DDBJ databases">
        <authorList>
            <person name="de Groot N.N."/>
        </authorList>
    </citation>
    <scope>NUCLEOTIDE SEQUENCE [LARGE SCALE GENOMIC DNA]</scope>
    <source>
        <strain evidence="2 3">DSM 2784</strain>
    </source>
</reference>
<dbReference type="EMBL" id="FMWL01000018">
    <property type="protein sequence ID" value="SCZ81376.1"/>
    <property type="molecule type" value="Genomic_DNA"/>
</dbReference>
<evidence type="ECO:0000313" key="3">
    <source>
        <dbReference type="Proteomes" id="UP000199208"/>
    </source>
</evidence>
<evidence type="ECO:0000256" key="1">
    <source>
        <dbReference type="SAM" id="MobiDB-lite"/>
    </source>
</evidence>
<organism evidence="2 3">
    <name type="scientific">Acidaminobacter hydrogenoformans DSM 2784</name>
    <dbReference type="NCBI Taxonomy" id="1120920"/>
    <lineage>
        <taxon>Bacteria</taxon>
        <taxon>Bacillati</taxon>
        <taxon>Bacillota</taxon>
        <taxon>Clostridia</taxon>
        <taxon>Peptostreptococcales</taxon>
        <taxon>Acidaminobacteraceae</taxon>
        <taxon>Acidaminobacter</taxon>
    </lineage>
</organism>
<proteinExistence type="predicted"/>
<name>A0A1G5S4X7_9FIRM</name>
<feature type="compositionally biased region" description="Low complexity" evidence="1">
    <location>
        <begin position="1"/>
        <end position="27"/>
    </location>
</feature>